<feature type="domain" description="Peptidase S8/S53" evidence="13">
    <location>
        <begin position="122"/>
        <end position="547"/>
    </location>
</feature>
<keyword evidence="4 10" id="KW-0645">Protease</keyword>
<feature type="active site" description="Charge relay system" evidence="9 10">
    <location>
        <position position="195"/>
    </location>
</feature>
<dbReference type="InterPro" id="IPR023827">
    <property type="entry name" value="Peptidase_S8_Asp-AS"/>
</dbReference>
<dbReference type="InterPro" id="IPR015500">
    <property type="entry name" value="Peptidase_S8_subtilisin-rel"/>
</dbReference>
<evidence type="ECO:0000259" key="13">
    <source>
        <dbReference type="Pfam" id="PF00082"/>
    </source>
</evidence>
<feature type="signal peptide" evidence="12">
    <location>
        <begin position="1"/>
        <end position="25"/>
    </location>
</feature>
<dbReference type="Pfam" id="PF05922">
    <property type="entry name" value="Inhibitor_I9"/>
    <property type="match status" value="1"/>
</dbReference>
<reference evidence="16 17" key="1">
    <citation type="submission" date="2019-01" db="EMBL/GenBank/DDBJ databases">
        <title>Sequencing of cultivated peanut Arachis hypogaea provides insights into genome evolution and oil improvement.</title>
        <authorList>
            <person name="Chen X."/>
        </authorList>
    </citation>
    <scope>NUCLEOTIDE SEQUENCE [LARGE SCALE GENOMIC DNA]</scope>
    <source>
        <strain evidence="17">cv. Fuhuasheng</strain>
        <tissue evidence="16">Leaves</tissue>
    </source>
</reference>
<dbReference type="InterPro" id="IPR041469">
    <property type="entry name" value="Subtilisin-like_FN3"/>
</dbReference>
<evidence type="ECO:0000256" key="1">
    <source>
        <dbReference type="ARBA" id="ARBA00004613"/>
    </source>
</evidence>
<dbReference type="CDD" id="cd02120">
    <property type="entry name" value="PA_subtilisin_like"/>
    <property type="match status" value="2"/>
</dbReference>
<evidence type="ECO:0000259" key="15">
    <source>
        <dbReference type="Pfam" id="PF17766"/>
    </source>
</evidence>
<dbReference type="GO" id="GO:0009609">
    <property type="term" value="P:response to symbiotic bacterium"/>
    <property type="evidence" value="ECO:0007669"/>
    <property type="project" value="UniProtKB-ARBA"/>
</dbReference>
<dbReference type="PROSITE" id="PS00138">
    <property type="entry name" value="SUBTILASE_SER"/>
    <property type="match status" value="1"/>
</dbReference>
<keyword evidence="5 12" id="KW-0732">Signal</keyword>
<dbReference type="InterPro" id="IPR034197">
    <property type="entry name" value="Peptidases_S8_3"/>
</dbReference>
<evidence type="ECO:0008006" key="18">
    <source>
        <dbReference type="Google" id="ProtNLM"/>
    </source>
</evidence>
<dbReference type="Gene3D" id="2.60.40.2310">
    <property type="match status" value="2"/>
</dbReference>
<comment type="similarity">
    <text evidence="2 10 11">Belongs to the peptidase S8 family.</text>
</comment>
<dbReference type="Pfam" id="PF17766">
    <property type="entry name" value="fn3_6"/>
    <property type="match status" value="2"/>
</dbReference>
<dbReference type="Gene3D" id="3.40.50.200">
    <property type="entry name" value="Peptidase S8/S53 domain"/>
    <property type="match status" value="3"/>
</dbReference>
<dbReference type="EMBL" id="SDMP01000002">
    <property type="protein sequence ID" value="RYR71930.1"/>
    <property type="molecule type" value="Genomic_DNA"/>
</dbReference>
<keyword evidence="17" id="KW-1185">Reference proteome</keyword>
<dbReference type="InterPro" id="IPR000209">
    <property type="entry name" value="Peptidase_S8/S53_dom"/>
</dbReference>
<dbReference type="PRINTS" id="PR00723">
    <property type="entry name" value="SUBTILISIN"/>
</dbReference>
<evidence type="ECO:0000259" key="14">
    <source>
        <dbReference type="Pfam" id="PF05922"/>
    </source>
</evidence>
<protein>
    <recommendedName>
        <fullName evidence="18">Subtilisin-like protease</fullName>
    </recommendedName>
</protein>
<organism evidence="16 17">
    <name type="scientific">Arachis hypogaea</name>
    <name type="common">Peanut</name>
    <dbReference type="NCBI Taxonomy" id="3818"/>
    <lineage>
        <taxon>Eukaryota</taxon>
        <taxon>Viridiplantae</taxon>
        <taxon>Streptophyta</taxon>
        <taxon>Embryophyta</taxon>
        <taxon>Tracheophyta</taxon>
        <taxon>Spermatophyta</taxon>
        <taxon>Magnoliopsida</taxon>
        <taxon>eudicotyledons</taxon>
        <taxon>Gunneridae</taxon>
        <taxon>Pentapetalae</taxon>
        <taxon>rosids</taxon>
        <taxon>fabids</taxon>
        <taxon>Fabales</taxon>
        <taxon>Fabaceae</taxon>
        <taxon>Papilionoideae</taxon>
        <taxon>50 kb inversion clade</taxon>
        <taxon>dalbergioids sensu lato</taxon>
        <taxon>Dalbergieae</taxon>
        <taxon>Pterocarpus clade</taxon>
        <taxon>Arachis</taxon>
    </lineage>
</organism>
<feature type="active site" description="Charge relay system" evidence="9 10">
    <location>
        <position position="496"/>
    </location>
</feature>
<evidence type="ECO:0000256" key="4">
    <source>
        <dbReference type="ARBA" id="ARBA00022670"/>
    </source>
</evidence>
<gene>
    <name evidence="16" type="ORF">Ahy_A02g006141</name>
</gene>
<dbReference type="InterPro" id="IPR036852">
    <property type="entry name" value="Peptidase_S8/S53_dom_sf"/>
</dbReference>
<accession>A0A445E8Y6</accession>
<evidence type="ECO:0000256" key="8">
    <source>
        <dbReference type="ARBA" id="ARBA00023180"/>
    </source>
</evidence>
<evidence type="ECO:0000256" key="9">
    <source>
        <dbReference type="PIRSR" id="PIRSR615500-1"/>
    </source>
</evidence>
<dbReference type="Pfam" id="PF00082">
    <property type="entry name" value="Peptidase_S8"/>
    <property type="match status" value="2"/>
</dbReference>
<dbReference type="GO" id="GO:0006508">
    <property type="term" value="P:proteolysis"/>
    <property type="evidence" value="ECO:0007669"/>
    <property type="project" value="UniProtKB-KW"/>
</dbReference>
<feature type="domain" description="Subtilisin-like protease fibronectin type-III" evidence="15">
    <location>
        <begin position="604"/>
        <end position="701"/>
    </location>
</feature>
<evidence type="ECO:0000256" key="11">
    <source>
        <dbReference type="RuleBase" id="RU003355"/>
    </source>
</evidence>
<dbReference type="Proteomes" id="UP000289738">
    <property type="component" value="Chromosome A02"/>
</dbReference>
<dbReference type="PROSITE" id="PS00136">
    <property type="entry name" value="SUBTILASE_ASP"/>
    <property type="match status" value="1"/>
</dbReference>
<dbReference type="GO" id="GO:0009610">
    <property type="term" value="P:response to symbiotic fungus"/>
    <property type="evidence" value="ECO:0007669"/>
    <property type="project" value="UniProtKB-ARBA"/>
</dbReference>
<proteinExistence type="inferred from homology"/>
<feature type="active site" description="Charge relay system" evidence="9 10">
    <location>
        <position position="130"/>
    </location>
</feature>
<dbReference type="Gene3D" id="3.30.70.80">
    <property type="entry name" value="Peptidase S8 propeptide/proteinase inhibitor I9"/>
    <property type="match status" value="2"/>
</dbReference>
<dbReference type="GO" id="GO:0004252">
    <property type="term" value="F:serine-type endopeptidase activity"/>
    <property type="evidence" value="ECO:0007669"/>
    <property type="project" value="UniProtKB-UniRule"/>
</dbReference>
<feature type="chain" id="PRO_5019453999" description="Subtilisin-like protease" evidence="12">
    <location>
        <begin position="26"/>
        <end position="1303"/>
    </location>
</feature>
<evidence type="ECO:0000256" key="6">
    <source>
        <dbReference type="ARBA" id="ARBA00022801"/>
    </source>
</evidence>
<keyword evidence="8" id="KW-0325">Glycoprotein</keyword>
<dbReference type="STRING" id="3818.A0A445E8Y6"/>
<evidence type="ECO:0000256" key="7">
    <source>
        <dbReference type="ARBA" id="ARBA00022825"/>
    </source>
</evidence>
<dbReference type="InterPro" id="IPR010259">
    <property type="entry name" value="S8pro/Inhibitor_I9"/>
</dbReference>
<dbReference type="FunFam" id="3.40.50.200:FF:000006">
    <property type="entry name" value="Subtilisin-like protease SBT1.5"/>
    <property type="match status" value="2"/>
</dbReference>
<dbReference type="PANTHER" id="PTHR10795">
    <property type="entry name" value="PROPROTEIN CONVERTASE SUBTILISIN/KEXIN"/>
    <property type="match status" value="1"/>
</dbReference>
<comment type="caution">
    <text evidence="16">The sequence shown here is derived from an EMBL/GenBank/DDBJ whole genome shotgun (WGS) entry which is preliminary data.</text>
</comment>
<evidence type="ECO:0000256" key="2">
    <source>
        <dbReference type="ARBA" id="ARBA00011073"/>
    </source>
</evidence>
<evidence type="ECO:0000256" key="12">
    <source>
        <dbReference type="SAM" id="SignalP"/>
    </source>
</evidence>
<comment type="subcellular location">
    <subcellularLocation>
        <location evidence="1">Secreted</location>
    </subcellularLocation>
</comment>
<name>A0A445E8Y6_ARAHY</name>
<evidence type="ECO:0000256" key="5">
    <source>
        <dbReference type="ARBA" id="ARBA00022729"/>
    </source>
</evidence>
<evidence type="ECO:0000256" key="3">
    <source>
        <dbReference type="ARBA" id="ARBA00022525"/>
    </source>
</evidence>
<feature type="domain" description="Inhibitor I9" evidence="14">
    <location>
        <begin position="764"/>
        <end position="852"/>
    </location>
</feature>
<dbReference type="InterPro" id="IPR023828">
    <property type="entry name" value="Peptidase_S8_Ser-AS"/>
</dbReference>
<feature type="domain" description="Subtilisin-like protease fibronectin type-III" evidence="15">
    <location>
        <begin position="1215"/>
        <end position="1300"/>
    </location>
</feature>
<dbReference type="InterPro" id="IPR045051">
    <property type="entry name" value="SBT"/>
</dbReference>
<dbReference type="InterPro" id="IPR037045">
    <property type="entry name" value="S8pro/Inhibitor_I9_sf"/>
</dbReference>
<dbReference type="CDD" id="cd04852">
    <property type="entry name" value="Peptidases_S8_3"/>
    <property type="match status" value="2"/>
</dbReference>
<keyword evidence="6 10" id="KW-0378">Hydrolase</keyword>
<evidence type="ECO:0000256" key="10">
    <source>
        <dbReference type="PROSITE-ProRule" id="PRU01240"/>
    </source>
</evidence>
<keyword evidence="3" id="KW-0964">Secreted</keyword>
<dbReference type="GO" id="GO:0005576">
    <property type="term" value="C:extracellular region"/>
    <property type="evidence" value="ECO:0007669"/>
    <property type="project" value="UniProtKB-SubCell"/>
</dbReference>
<evidence type="ECO:0000313" key="17">
    <source>
        <dbReference type="Proteomes" id="UP000289738"/>
    </source>
</evidence>
<feature type="domain" description="Peptidase S8/S53" evidence="13">
    <location>
        <begin position="876"/>
        <end position="1144"/>
    </location>
</feature>
<comment type="caution">
    <text evidence="10">Lacks conserved residue(s) required for the propagation of feature annotation.</text>
</comment>
<dbReference type="SUPFAM" id="SSF52743">
    <property type="entry name" value="Subtilisin-like"/>
    <property type="match status" value="2"/>
</dbReference>
<keyword evidence="7 10" id="KW-0720">Serine protease</keyword>
<sequence>MFSHKLTNFSSLLWLPLLLILLSNAENFYIVFLGDHPLIRDNAHEAHLNVLSTVKESHIEAKESLVYSYTKILNFNAFVIKCLAKDEVLSLFPNRYHKLHTTRSWDFIGLPLTAKRKLQSESDTIVGLLDTGVTPEFQSFKDNGLGPPPAKWKGTCDHFTNFSGCNNKLIGARYFKLDKMEDPEDILSPIDVNGHGTHTSSTAAGSLVPKASLLGLAEGTARGAVPSARLAIYKVCWQSSGCADMDLLAAFEAAIHDGVDVISISIGGGDTNYLKDSIAIGAFHAMRNGIITVASAGNDGPAMGTVTNTAPWIVTVAASGIDREFKSTIELGNGKNVSEHFKCIDSFCFEDSLDPKKVKGKIVYCKQGTGGTEGVIKGYGGIGTILENEQFPEVAQIFMAPATIVNTTIGQSITTYIKSTRSPSAVILKSHEVKRPAPFTASFSSRGPNPGSKNILKPDIAAPGVNILASYTLRKSITGLKGDTQFSEFTLMSGTSMSCPHVAGVAAYVKSFHPDWTPAAIRSAIITTAKPMSKRVDKEAEFAFGAGQINPTKAVNPGLVYDMDDLGYIQFLCHEGYNGSNLSVLVGHSINCTSLVPGHGHDAINYPTIQFNVKKDKETTLGVFRRRVTNVGPVPTSFNATITAPKGVEITVKPSSLVFSKAMQQRSFKVVVKAKTMASMKVVSGSLVWRSPRYIVRSPIALVASSGSYLRFNAKSVLASFTSHSILQCSCAKGNMKGNMTSRTLLLFLALMVTNSIAIMDKQTYIVHMDKTKIKSSIHSQDSTKPWFQSVIDFITEVSVQEDEEEIAPQLLYVYETNMFGFSAHLSSKQLEYLNQVDGFLAAMPDELLTLHTTHTPHFLGLQNGRGLWSAPSLASDVIVGILDTGIWPEHISFQDTGLTEVPSRWKGSCEEGTKFSASNCNKKLIGARAFYKGYEKVIGRINETLDYRSPRDSQGHGTHTASTAAGNMVNNASLFGMAKGSASGMRYTSKVAAYKVCWPLGCANSDILAAMDQAVADGVDILSLSLGGIAKPYYNDSIAIASFGATQNGVFVSCSAGNSGPFRSTVGNVAPWIITVAASYTDRSFPTKVKLGNGQVFKGASLYHGKTIQLPLVHANTTGTQRTAQFCTKGSLDPKLVHGKIVACERGMNSRTEKGEVVKMAGGAGMLLLVNQGEELFADSHILPATSLGASASNAIRNYIHSAKSPTASISFIGTIVTYKRVVTNVGYPSSSYTVKVEEPNGVSVKVEPRNLRFGKLGEKLNYSVTFVANGGTTISDTSTFGSLTWVSGKYNVRSPIAITWQ</sequence>
<dbReference type="PROSITE" id="PS51892">
    <property type="entry name" value="SUBTILASE"/>
    <property type="match status" value="2"/>
</dbReference>
<evidence type="ECO:0000313" key="16">
    <source>
        <dbReference type="EMBL" id="RYR71930.1"/>
    </source>
</evidence>